<accession>A0ABP8PAL1</accession>
<organism evidence="4 5">
    <name type="scientific">Rhodococcus olei</name>
    <dbReference type="NCBI Taxonomy" id="2161675"/>
    <lineage>
        <taxon>Bacteria</taxon>
        <taxon>Bacillati</taxon>
        <taxon>Actinomycetota</taxon>
        <taxon>Actinomycetes</taxon>
        <taxon>Mycobacteriales</taxon>
        <taxon>Nocardiaceae</taxon>
        <taxon>Rhodococcus</taxon>
    </lineage>
</organism>
<keyword evidence="2" id="KW-0732">Signal</keyword>
<name>A0ABP8PAL1_9NOCA</name>
<sequence>MSRTVIRAVAAVGTAAVVALGFGLGGGSAVAATTSATKTTDNLKVTKSVAPGTVTRGQTVTYKTVFEVTSIVDRYINKITDVHPAGFEYVPGSAKVTASGLTSGPSTSSPTPAVDDANNRLSVSGSWLVSDRPLSQNKDVTFEVTYRVPDTAAPGTFDSGLAVDVATWQSSQVFNPMGVTVEVSAPDIATTTGLNVPGTAKVGTAANLTATVAPAPSGGSVQFLDGGSPIGAPVAVASGGATLSHTFDAPGAHQITAVYSGGGRYQESTSPVMTVQVAAAPASGGGSLDLPGLPSFGSS</sequence>
<dbReference type="Proteomes" id="UP001501183">
    <property type="component" value="Unassembled WGS sequence"/>
</dbReference>
<dbReference type="Gene3D" id="2.60.40.740">
    <property type="match status" value="1"/>
</dbReference>
<evidence type="ECO:0000256" key="1">
    <source>
        <dbReference type="SAM" id="MobiDB-lite"/>
    </source>
</evidence>
<protein>
    <recommendedName>
        <fullName evidence="3">Bacterial Ig-like domain-containing protein</fullName>
    </recommendedName>
</protein>
<keyword evidence="5" id="KW-1185">Reference proteome</keyword>
<feature type="region of interest" description="Disordered" evidence="1">
    <location>
        <begin position="98"/>
        <end position="117"/>
    </location>
</feature>
<evidence type="ECO:0000313" key="4">
    <source>
        <dbReference type="EMBL" id="GAA4483576.1"/>
    </source>
</evidence>
<dbReference type="Gene3D" id="2.60.40.10">
    <property type="entry name" value="Immunoglobulins"/>
    <property type="match status" value="1"/>
</dbReference>
<feature type="compositionally biased region" description="Low complexity" evidence="1">
    <location>
        <begin position="98"/>
        <end position="113"/>
    </location>
</feature>
<feature type="chain" id="PRO_5045118521" description="Bacterial Ig-like domain-containing protein" evidence="2">
    <location>
        <begin position="32"/>
        <end position="299"/>
    </location>
</feature>
<feature type="signal peptide" evidence="2">
    <location>
        <begin position="1"/>
        <end position="31"/>
    </location>
</feature>
<comment type="caution">
    <text evidence="4">The sequence shown here is derived from an EMBL/GenBank/DDBJ whole genome shotgun (WGS) entry which is preliminary data.</text>
</comment>
<dbReference type="Pfam" id="PF16640">
    <property type="entry name" value="Big_3_5"/>
    <property type="match status" value="1"/>
</dbReference>
<dbReference type="InterPro" id="IPR013783">
    <property type="entry name" value="Ig-like_fold"/>
</dbReference>
<evidence type="ECO:0000256" key="2">
    <source>
        <dbReference type="SAM" id="SignalP"/>
    </source>
</evidence>
<feature type="domain" description="Bacterial Ig-like" evidence="3">
    <location>
        <begin position="196"/>
        <end position="278"/>
    </location>
</feature>
<dbReference type="NCBIfam" id="TIGR01451">
    <property type="entry name" value="B_ant_repeat"/>
    <property type="match status" value="1"/>
</dbReference>
<dbReference type="InterPro" id="IPR032109">
    <property type="entry name" value="Big_3_5"/>
</dbReference>
<reference evidence="5" key="1">
    <citation type="journal article" date="2019" name="Int. J. Syst. Evol. Microbiol.">
        <title>The Global Catalogue of Microorganisms (GCM) 10K type strain sequencing project: providing services to taxonomists for standard genome sequencing and annotation.</title>
        <authorList>
            <consortium name="The Broad Institute Genomics Platform"/>
            <consortium name="The Broad Institute Genome Sequencing Center for Infectious Disease"/>
            <person name="Wu L."/>
            <person name="Ma J."/>
        </authorList>
    </citation>
    <scope>NUCLEOTIDE SEQUENCE [LARGE SCALE GENOMIC DNA]</scope>
    <source>
        <strain evidence="5">JCM 32206</strain>
    </source>
</reference>
<dbReference type="InterPro" id="IPR047589">
    <property type="entry name" value="DUF11_rpt"/>
</dbReference>
<evidence type="ECO:0000313" key="5">
    <source>
        <dbReference type="Proteomes" id="UP001501183"/>
    </source>
</evidence>
<gene>
    <name evidence="4" type="ORF">GCM10023094_35360</name>
</gene>
<evidence type="ECO:0000259" key="3">
    <source>
        <dbReference type="Pfam" id="PF16640"/>
    </source>
</evidence>
<dbReference type="EMBL" id="BAABFB010000054">
    <property type="protein sequence ID" value="GAA4483576.1"/>
    <property type="molecule type" value="Genomic_DNA"/>
</dbReference>
<proteinExistence type="predicted"/>
<dbReference type="RefSeq" id="WP_345347826.1">
    <property type="nucleotide sequence ID" value="NZ_BAABFB010000054.1"/>
</dbReference>